<proteinExistence type="predicted"/>
<sequence length="64" mass="7904">MFLTFRHILPFSIPIFHPSDLKDYVFLRFEFERDFLDDFIRDFFGRTDDSIKRRSKPSNHSIEF</sequence>
<gene>
    <name evidence="1" type="ORF">LEP1GSC179_3401</name>
</gene>
<dbReference type="EMBL" id="AHON02000029">
    <property type="protein sequence ID" value="EKO34519.1"/>
    <property type="molecule type" value="Genomic_DNA"/>
</dbReference>
<dbReference type="Proteomes" id="UP000006329">
    <property type="component" value="Unassembled WGS sequence"/>
</dbReference>
<organism evidence="1 2">
    <name type="scientific">Leptospira santarosai str. MOR084</name>
    <dbReference type="NCBI Taxonomy" id="1049984"/>
    <lineage>
        <taxon>Bacteria</taxon>
        <taxon>Pseudomonadati</taxon>
        <taxon>Spirochaetota</taxon>
        <taxon>Spirochaetia</taxon>
        <taxon>Leptospirales</taxon>
        <taxon>Leptospiraceae</taxon>
        <taxon>Leptospira</taxon>
    </lineage>
</organism>
<keyword evidence="2" id="KW-1185">Reference proteome</keyword>
<dbReference type="AlphaFoldDB" id="A0A0E2BHB9"/>
<accession>A0A0E2BHB9</accession>
<name>A0A0E2BHB9_9LEPT</name>
<evidence type="ECO:0000313" key="1">
    <source>
        <dbReference type="EMBL" id="EKO34519.1"/>
    </source>
</evidence>
<protein>
    <submittedName>
        <fullName evidence="1">Uncharacterized protein</fullName>
    </submittedName>
</protein>
<comment type="caution">
    <text evidence="1">The sequence shown here is derived from an EMBL/GenBank/DDBJ whole genome shotgun (WGS) entry which is preliminary data.</text>
</comment>
<reference evidence="1" key="1">
    <citation type="submission" date="2012-10" db="EMBL/GenBank/DDBJ databases">
        <authorList>
            <person name="Harkins D.M."/>
            <person name="Durkin A.S."/>
            <person name="Brinkac L.M."/>
            <person name="Haft D.H."/>
            <person name="Selengut J.D."/>
            <person name="Sanka R."/>
            <person name="DePew J."/>
            <person name="Purushe J."/>
            <person name="Matthias M.A."/>
            <person name="Vinetz J.M."/>
            <person name="Sutton G.G."/>
            <person name="Nierman W.C."/>
            <person name="Fouts D.E."/>
        </authorList>
    </citation>
    <scope>NUCLEOTIDE SEQUENCE [LARGE SCALE GENOMIC DNA]</scope>
    <source>
        <strain evidence="1">MOR084</strain>
    </source>
</reference>
<evidence type="ECO:0000313" key="2">
    <source>
        <dbReference type="Proteomes" id="UP000006329"/>
    </source>
</evidence>